<dbReference type="EMBL" id="FJOG01000024">
    <property type="protein sequence ID" value="CZR63759.1"/>
    <property type="molecule type" value="Genomic_DNA"/>
</dbReference>
<dbReference type="STRING" id="576137.A0A1L7XFD7"/>
<reference evidence="3 4" key="1">
    <citation type="submission" date="2016-03" db="EMBL/GenBank/DDBJ databases">
        <authorList>
            <person name="Ploux O."/>
        </authorList>
    </citation>
    <scope>NUCLEOTIDE SEQUENCE [LARGE SCALE GENOMIC DNA]</scope>
    <source>
        <strain evidence="3 4">UAMH 11012</strain>
    </source>
</reference>
<dbReference type="Proteomes" id="UP000184330">
    <property type="component" value="Unassembled WGS sequence"/>
</dbReference>
<proteinExistence type="predicted"/>
<dbReference type="InterPro" id="IPR001466">
    <property type="entry name" value="Beta-lactam-related"/>
</dbReference>
<feature type="domain" description="Beta-lactamase-related" evidence="2">
    <location>
        <begin position="103"/>
        <end position="196"/>
    </location>
</feature>
<dbReference type="Pfam" id="PF00144">
    <property type="entry name" value="Beta-lactamase"/>
    <property type="match status" value="2"/>
</dbReference>
<name>A0A1L7XFD7_9HELO</name>
<feature type="domain" description="Beta-lactamase-related" evidence="2">
    <location>
        <begin position="254"/>
        <end position="400"/>
    </location>
</feature>
<sequence length="445" mass="47697">MFLLTMFSAFAILALLLPARAELQHCALLGPDIPPPRRPSNSTVFQNAIVSIQKSISDCISSGNATFGMMDASSTSFSVDIFSQHEESLLDYHWDAPGLANSTEGVKEIDSHSLYRIGSISKLLTVYIFLISVGDSTFNEPITKYIPELATYFALNPASNNEIDITDWSSVTIGSLTSHLGGIPLGGAGDARADPADAMYLPPGVPLPTIISPIPGNISDDGCLNVAVSPCTRTAFFESITLAHPGLAPFHGPKFTTLFEENFILPLGLNETYYSNAPISQGVISHNDSVAVFSEDLIFIDPAGSYYSSSNDLRKIGQSILGSKLLSPAQTRRWMKPSTFKANDDMLVGAPWEIFKAPASSGGKTSWMYTKAGHIGLYYSNFFLLPDWDIGFTVLVAGDDAVLVNTVISDIIAAIAIPALEAAAKKPIPPISALTPPMSITPTKR</sequence>
<dbReference type="PANTHER" id="PTHR22935">
    <property type="entry name" value="PENICILLIN-BINDING PROTEIN"/>
    <property type="match status" value="1"/>
</dbReference>
<evidence type="ECO:0000313" key="3">
    <source>
        <dbReference type="EMBL" id="CZR63759.1"/>
    </source>
</evidence>
<keyword evidence="4" id="KW-1185">Reference proteome</keyword>
<feature type="chain" id="PRO_5012973430" description="Beta-lactamase-related domain-containing protein" evidence="1">
    <location>
        <begin position="22"/>
        <end position="445"/>
    </location>
</feature>
<organism evidence="3 4">
    <name type="scientific">Phialocephala subalpina</name>
    <dbReference type="NCBI Taxonomy" id="576137"/>
    <lineage>
        <taxon>Eukaryota</taxon>
        <taxon>Fungi</taxon>
        <taxon>Dikarya</taxon>
        <taxon>Ascomycota</taxon>
        <taxon>Pezizomycotina</taxon>
        <taxon>Leotiomycetes</taxon>
        <taxon>Helotiales</taxon>
        <taxon>Mollisiaceae</taxon>
        <taxon>Phialocephala</taxon>
        <taxon>Phialocephala fortinii species complex</taxon>
    </lineage>
</organism>
<dbReference type="AlphaFoldDB" id="A0A1L7XFD7"/>
<dbReference type="SUPFAM" id="SSF56601">
    <property type="entry name" value="beta-lactamase/transpeptidase-like"/>
    <property type="match status" value="1"/>
</dbReference>
<dbReference type="Gene3D" id="3.40.710.10">
    <property type="entry name" value="DD-peptidase/beta-lactamase superfamily"/>
    <property type="match status" value="2"/>
</dbReference>
<dbReference type="PANTHER" id="PTHR22935:SF97">
    <property type="entry name" value="BETA-LACTAMASE-RELATED DOMAIN-CONTAINING PROTEIN"/>
    <property type="match status" value="1"/>
</dbReference>
<protein>
    <recommendedName>
        <fullName evidence="2">Beta-lactamase-related domain-containing protein</fullName>
    </recommendedName>
</protein>
<evidence type="ECO:0000313" key="4">
    <source>
        <dbReference type="Proteomes" id="UP000184330"/>
    </source>
</evidence>
<accession>A0A1L7XFD7</accession>
<keyword evidence="1" id="KW-0732">Signal</keyword>
<dbReference type="InterPro" id="IPR012338">
    <property type="entry name" value="Beta-lactam/transpept-like"/>
</dbReference>
<gene>
    <name evidence="3" type="ORF">PAC_13656</name>
</gene>
<evidence type="ECO:0000256" key="1">
    <source>
        <dbReference type="SAM" id="SignalP"/>
    </source>
</evidence>
<feature type="signal peptide" evidence="1">
    <location>
        <begin position="1"/>
        <end position="21"/>
    </location>
</feature>
<dbReference type="OrthoDB" id="10250282at2759"/>
<dbReference type="InterPro" id="IPR051478">
    <property type="entry name" value="Beta-lactamase-like_AB/R"/>
</dbReference>
<evidence type="ECO:0000259" key="2">
    <source>
        <dbReference type="Pfam" id="PF00144"/>
    </source>
</evidence>